<evidence type="ECO:0000256" key="11">
    <source>
        <dbReference type="ARBA" id="ARBA00041031"/>
    </source>
</evidence>
<accession>A0A452EH03</accession>
<organism evidence="21 22">
    <name type="scientific">Capra hircus</name>
    <name type="common">Goat</name>
    <dbReference type="NCBI Taxonomy" id="9925"/>
    <lineage>
        <taxon>Eukaryota</taxon>
        <taxon>Metazoa</taxon>
        <taxon>Chordata</taxon>
        <taxon>Craniata</taxon>
        <taxon>Vertebrata</taxon>
        <taxon>Euteleostomi</taxon>
        <taxon>Mammalia</taxon>
        <taxon>Eutheria</taxon>
        <taxon>Laurasiatheria</taxon>
        <taxon>Artiodactyla</taxon>
        <taxon>Ruminantia</taxon>
        <taxon>Pecora</taxon>
        <taxon>Bovidae</taxon>
        <taxon>Caprinae</taxon>
        <taxon>Capra</taxon>
    </lineage>
</organism>
<reference evidence="21 22" key="1">
    <citation type="submission" date="2016-04" db="EMBL/GenBank/DDBJ databases">
        <title>Polished mammalian reference genomes with single-molecule sequencing and chromosome conformation capture applied to the Capra hircus genome.</title>
        <authorList>
            <person name="Bickhart D.M."/>
            <person name="Koren S."/>
            <person name="Rosen B."/>
            <person name="Hastie A."/>
            <person name="Liachko I."/>
            <person name="Sullivan S.T."/>
            <person name="Burton J."/>
            <person name="Sayre B.L."/>
            <person name="Huson H.J."/>
            <person name="Lee J."/>
            <person name="Lam E."/>
            <person name="Kelley C.M."/>
            <person name="Hutchison J.L."/>
            <person name="Zhou Y."/>
            <person name="Sun J."/>
            <person name="Crisa A."/>
            <person name="Schwartz J.C."/>
            <person name="Hammond J.A."/>
            <person name="Schroeder S.G."/>
            <person name="Liu G.E."/>
            <person name="Dunham M."/>
            <person name="Shendure J."/>
            <person name="Sonstegard T.S."/>
            <person name="Phillippy A.M."/>
            <person name="Van Tassell C.P."/>
            <person name="Smith T.P."/>
        </authorList>
    </citation>
    <scope>NUCLEOTIDE SEQUENCE [LARGE SCALE GENOMIC DNA]</scope>
</reference>
<dbReference type="PANTHER" id="PTHR13713">
    <property type="entry name" value="SIALYLTRANSFERASE"/>
    <property type="match status" value="1"/>
</dbReference>
<dbReference type="PANTHER" id="PTHR13713:SF8">
    <property type="entry name" value="TYPE 2 LACTOSAMINE ALPHA-2,3-SIALYLTRANSFERASE"/>
    <property type="match status" value="1"/>
</dbReference>
<dbReference type="InterPro" id="IPR038578">
    <property type="entry name" value="GT29-like_sf"/>
</dbReference>
<dbReference type="EMBL" id="LWLT01000001">
    <property type="status" value="NOT_ANNOTATED_CDS"/>
    <property type="molecule type" value="Genomic_DNA"/>
</dbReference>
<protein>
    <recommendedName>
        <fullName evidence="11">Type 2 lactosamine alpha-2,3-sialyltransferase</fullName>
        <ecNumber evidence="19">2.4.3.6</ecNumber>
    </recommendedName>
    <alternativeName>
        <fullName evidence="13">CMP-NeuAc:beta-galactoside alpha-2,3-sialyltransferase VI</fullName>
    </alternativeName>
    <alternativeName>
        <fullName evidence="12">ST3Gal VI</fullName>
    </alternativeName>
    <alternativeName>
        <fullName evidence="14">Sialyltransferase 10</fullName>
    </alternativeName>
</protein>
<dbReference type="PIRSF" id="PIRSF005557">
    <property type="entry name" value="Sialyl_trans"/>
    <property type="match status" value="1"/>
</dbReference>
<dbReference type="Bgee" id="ENSCHIG00000013422">
    <property type="expression patterns" value="Expressed in liver and 18 other cell types or tissues"/>
</dbReference>
<evidence type="ECO:0000256" key="20">
    <source>
        <dbReference type="PIRSR" id="PIRSR005557-2"/>
    </source>
</evidence>
<comment type="similarity">
    <text evidence="2">Belongs to the glycosyltransferase 29 family.</text>
</comment>
<keyword evidence="5" id="KW-0812">Transmembrane</keyword>
<dbReference type="OMA" id="LAFHICS"/>
<evidence type="ECO:0000256" key="15">
    <source>
        <dbReference type="ARBA" id="ARBA00048162"/>
    </source>
</evidence>
<reference evidence="21" key="3">
    <citation type="submission" date="2025-09" db="UniProtKB">
        <authorList>
            <consortium name="Ensembl"/>
        </authorList>
    </citation>
    <scope>IDENTIFICATION</scope>
</reference>
<evidence type="ECO:0000256" key="12">
    <source>
        <dbReference type="ARBA" id="ARBA00041799"/>
    </source>
</evidence>
<feature type="disulfide bond" evidence="20">
    <location>
        <begin position="118"/>
        <end position="274"/>
    </location>
</feature>
<comment type="subcellular location">
    <subcellularLocation>
        <location evidence="1">Golgi apparatus membrane</location>
        <topology evidence="1">Single-pass type II membrane protein</topology>
    </subcellularLocation>
</comment>
<dbReference type="Gene3D" id="3.90.1480.20">
    <property type="entry name" value="Glycosyl transferase family 29"/>
    <property type="match status" value="1"/>
</dbReference>
<evidence type="ECO:0000256" key="10">
    <source>
        <dbReference type="ARBA" id="ARBA00023180"/>
    </source>
</evidence>
<dbReference type="GeneTree" id="ENSGT00940000161415"/>
<dbReference type="InterPro" id="IPR001675">
    <property type="entry name" value="Glyco_trans_29"/>
</dbReference>
<dbReference type="Pfam" id="PF00777">
    <property type="entry name" value="Glyco_transf_29"/>
    <property type="match status" value="1"/>
</dbReference>
<evidence type="ECO:0000256" key="4">
    <source>
        <dbReference type="ARBA" id="ARBA00022679"/>
    </source>
</evidence>
<comment type="function">
    <text evidence="18">Transfers the sialyl residue from CMP-N-acetyl-beta-neuraminate to the terminal galactose residue on sugar chains of glycoproteins and glycolipids. It's alpha-2,3-sialyltransferase activity is specific toward type II glycan chains (Galbeta1-4GlcNAc) on glycoproteins and glycolipids such as neolactosides nLc4Cer and nLc6Cer, whose sialyl-products serve as precursors for the Lewis X antigen. Critically involved in the synthesis of functional selectin ligands needed for neutrophil recruitment during inflammation and lymphocyte homing to the lymph nodes.</text>
</comment>
<reference evidence="21" key="2">
    <citation type="submission" date="2025-08" db="UniProtKB">
        <authorList>
            <consortium name="Ensembl"/>
        </authorList>
    </citation>
    <scope>IDENTIFICATION</scope>
</reference>
<dbReference type="FunFam" id="3.90.1480.20:FF:000007">
    <property type="entry name" value="Type 2 lactosamine alpha-2,3-sialyltransferase"/>
    <property type="match status" value="1"/>
</dbReference>
<evidence type="ECO:0000256" key="2">
    <source>
        <dbReference type="ARBA" id="ARBA00006003"/>
    </source>
</evidence>
<evidence type="ECO:0000256" key="13">
    <source>
        <dbReference type="ARBA" id="ARBA00042335"/>
    </source>
</evidence>
<dbReference type="InterPro" id="IPR012163">
    <property type="entry name" value="Sialyl_trans"/>
</dbReference>
<dbReference type="EC" id="2.4.3.6" evidence="19"/>
<dbReference type="STRING" id="9925.ENSCHIP00000011186"/>
<name>A0A452EH03_CAPHI</name>
<evidence type="ECO:0000256" key="1">
    <source>
        <dbReference type="ARBA" id="ARBA00004323"/>
    </source>
</evidence>
<evidence type="ECO:0000256" key="7">
    <source>
        <dbReference type="ARBA" id="ARBA00022989"/>
    </source>
</evidence>
<sequence>MRGCLLAIFLSALFLYYFCLLTDTFFLSPRVTPMEMKPRNKIQPCLSKPAFASLLRYHQFHPFLCAANFKNTASFYGSDKFDLPYGIRASATHFRLALWKLPNCDLFDEFDNVPCKKCVVVGNGGILKNKTLGEKIDSYDVIIRMNNGPVLGHEEEVGRRTTFRLFYPESVFSDPNHSDPNTTVILTAFKPLDLKWLLELLTVSWQNRSNPNGFWKEPALNLIYKPYQIRILDPYITRMAAYELLHFPKAFPKNEKPKHPTTGIIAITLAFHICHEVHLAGFKYNFSDLKSPLHYYGNATMSLMSENEYHNVTAEQLFLKDIIEKNFVTDLTQE</sequence>
<evidence type="ECO:0000256" key="18">
    <source>
        <dbReference type="ARBA" id="ARBA00049601"/>
    </source>
</evidence>
<evidence type="ECO:0000256" key="16">
    <source>
        <dbReference type="ARBA" id="ARBA00049294"/>
    </source>
</evidence>
<keyword evidence="10" id="KW-0325">Glycoprotein</keyword>
<dbReference type="GO" id="GO:0008118">
    <property type="term" value="F:N-acetyllactosaminide alpha-2,3-sialyltransferase activity"/>
    <property type="evidence" value="ECO:0007669"/>
    <property type="project" value="UniProtKB-EC"/>
</dbReference>
<gene>
    <name evidence="21" type="primary">ST3GAL6</name>
</gene>
<evidence type="ECO:0000256" key="8">
    <source>
        <dbReference type="ARBA" id="ARBA00023034"/>
    </source>
</evidence>
<evidence type="ECO:0000256" key="19">
    <source>
        <dbReference type="ARBA" id="ARBA00049726"/>
    </source>
</evidence>
<keyword evidence="22" id="KW-1185">Reference proteome</keyword>
<evidence type="ECO:0000256" key="17">
    <source>
        <dbReference type="ARBA" id="ARBA00049316"/>
    </source>
</evidence>
<keyword evidence="4" id="KW-0808">Transferase</keyword>
<dbReference type="GO" id="GO:0071354">
    <property type="term" value="P:cellular response to interleukin-6"/>
    <property type="evidence" value="ECO:0007669"/>
    <property type="project" value="Ensembl"/>
</dbReference>
<keyword evidence="9" id="KW-0472">Membrane</keyword>
<keyword evidence="8" id="KW-0333">Golgi apparatus</keyword>
<evidence type="ECO:0000256" key="6">
    <source>
        <dbReference type="ARBA" id="ARBA00022968"/>
    </source>
</evidence>
<dbReference type="InterPro" id="IPR051142">
    <property type="entry name" value="Glycosyltransferase_29"/>
</dbReference>
<comment type="catalytic activity">
    <reaction evidence="17">
        <text>a neolactoside nLc6Cer(d18:1(4E)) + CMP-N-acetyl-beta-neuraminate = a neolactoside VI(3)-alpha-NeuNAc-nLc6Cer(d18:1(4E)) + CMP + H(+)</text>
        <dbReference type="Rhea" id="RHEA:80751"/>
        <dbReference type="ChEBI" id="CHEBI:15378"/>
        <dbReference type="ChEBI" id="CHEBI:57812"/>
        <dbReference type="ChEBI" id="CHEBI:60377"/>
        <dbReference type="ChEBI" id="CHEBI:61610"/>
        <dbReference type="ChEBI" id="CHEBI:144452"/>
    </reaction>
    <physiologicalReaction direction="left-to-right" evidence="17">
        <dbReference type="Rhea" id="RHEA:80752"/>
    </physiologicalReaction>
</comment>
<keyword evidence="7" id="KW-1133">Transmembrane helix</keyword>
<evidence type="ECO:0000313" key="21">
    <source>
        <dbReference type="Ensembl" id="ENSCHIP00000011186.1"/>
    </source>
</evidence>
<evidence type="ECO:0000256" key="3">
    <source>
        <dbReference type="ARBA" id="ARBA00022676"/>
    </source>
</evidence>
<evidence type="ECO:0000256" key="5">
    <source>
        <dbReference type="ARBA" id="ARBA00022692"/>
    </source>
</evidence>
<evidence type="ECO:0000256" key="14">
    <source>
        <dbReference type="ARBA" id="ARBA00042659"/>
    </source>
</evidence>
<dbReference type="Ensembl" id="ENSCHIT00000018973.1">
    <property type="protein sequence ID" value="ENSCHIP00000011186.1"/>
    <property type="gene ID" value="ENSCHIG00000013422.1"/>
</dbReference>
<proteinExistence type="inferred from homology"/>
<evidence type="ECO:0000256" key="9">
    <source>
        <dbReference type="ARBA" id="ARBA00023136"/>
    </source>
</evidence>
<keyword evidence="3" id="KW-0328">Glycosyltransferase</keyword>
<comment type="catalytic activity">
    <reaction evidence="15">
        <text>a neolactoside nLc4Cer(d18:1(4E)) + CMP-N-acetyl-beta-neuraminate = a neolactoside IV(3)-alpha-NeuAc-nLc4Cer(d18:1(4E)) + CMP + H(+)</text>
        <dbReference type="Rhea" id="RHEA:18913"/>
        <dbReference type="ChEBI" id="CHEBI:15378"/>
        <dbReference type="ChEBI" id="CHEBI:17006"/>
        <dbReference type="ChEBI" id="CHEBI:57812"/>
        <dbReference type="ChEBI" id="CHEBI:58665"/>
        <dbReference type="ChEBI" id="CHEBI:60377"/>
        <dbReference type="EC" id="2.4.3.6"/>
    </reaction>
    <physiologicalReaction direction="left-to-right" evidence="15">
        <dbReference type="Rhea" id="RHEA:18914"/>
    </physiologicalReaction>
</comment>
<dbReference type="Proteomes" id="UP000291000">
    <property type="component" value="Chromosome 1"/>
</dbReference>
<evidence type="ECO:0000313" key="22">
    <source>
        <dbReference type="Proteomes" id="UP000291000"/>
    </source>
</evidence>
<dbReference type="AlphaFoldDB" id="A0A452EH03"/>
<keyword evidence="6" id="KW-0735">Signal-anchor</keyword>
<comment type="catalytic activity">
    <reaction evidence="16">
        <text>a beta-D-galactosyl-(1-&gt;4)-N-acetyl-beta-D-glucosaminyl derivative + CMP-N-acetyl-beta-neuraminate = an N-acetyl-alpha-neuraminyl-(2-&gt;3)-beta-D-galactosyl-(1-&gt;4)-N-acetyl-beta-D-glucosaminyl derivative + CMP + H(+)</text>
        <dbReference type="Rhea" id="RHEA:52316"/>
        <dbReference type="ChEBI" id="CHEBI:15378"/>
        <dbReference type="ChEBI" id="CHEBI:57812"/>
        <dbReference type="ChEBI" id="CHEBI:60377"/>
        <dbReference type="ChEBI" id="CHEBI:133507"/>
        <dbReference type="ChEBI" id="CHEBI:136545"/>
        <dbReference type="EC" id="2.4.3.6"/>
    </reaction>
    <physiologicalReaction direction="left-to-right" evidence="16">
        <dbReference type="Rhea" id="RHEA:52317"/>
    </physiologicalReaction>
</comment>
<dbReference type="GO" id="GO:0009247">
    <property type="term" value="P:glycolipid biosynthetic process"/>
    <property type="evidence" value="ECO:0007669"/>
    <property type="project" value="Ensembl"/>
</dbReference>
<dbReference type="GO" id="GO:0000139">
    <property type="term" value="C:Golgi membrane"/>
    <property type="evidence" value="ECO:0007669"/>
    <property type="project" value="UniProtKB-SubCell"/>
</dbReference>